<evidence type="ECO:0000256" key="1">
    <source>
        <dbReference type="SAM" id="MobiDB-lite"/>
    </source>
</evidence>
<dbReference type="Proteomes" id="UP001430953">
    <property type="component" value="Unassembled WGS sequence"/>
</dbReference>
<name>A0AAW2EUS7_9HYME</name>
<organism evidence="2 3">
    <name type="scientific">Cardiocondyla obscurior</name>
    <dbReference type="NCBI Taxonomy" id="286306"/>
    <lineage>
        <taxon>Eukaryota</taxon>
        <taxon>Metazoa</taxon>
        <taxon>Ecdysozoa</taxon>
        <taxon>Arthropoda</taxon>
        <taxon>Hexapoda</taxon>
        <taxon>Insecta</taxon>
        <taxon>Pterygota</taxon>
        <taxon>Neoptera</taxon>
        <taxon>Endopterygota</taxon>
        <taxon>Hymenoptera</taxon>
        <taxon>Apocrita</taxon>
        <taxon>Aculeata</taxon>
        <taxon>Formicoidea</taxon>
        <taxon>Formicidae</taxon>
        <taxon>Myrmicinae</taxon>
        <taxon>Cardiocondyla</taxon>
    </lineage>
</organism>
<evidence type="ECO:0000313" key="3">
    <source>
        <dbReference type="Proteomes" id="UP001430953"/>
    </source>
</evidence>
<dbReference type="AlphaFoldDB" id="A0AAW2EUS7"/>
<gene>
    <name evidence="2" type="ORF">PUN28_016826</name>
</gene>
<sequence>MAPNKFIRAGRNMPARCGTRRRSASRRLAIPNALKSVPKVRLIFKDERGVSVASAEEYREIVTPASSPSLFYDETFALSTH</sequence>
<accession>A0AAW2EUS7</accession>
<comment type="caution">
    <text evidence="2">The sequence shown here is derived from an EMBL/GenBank/DDBJ whole genome shotgun (WGS) entry which is preliminary data.</text>
</comment>
<protein>
    <submittedName>
        <fullName evidence="2">Uncharacterized protein</fullName>
    </submittedName>
</protein>
<keyword evidence="3" id="KW-1185">Reference proteome</keyword>
<dbReference type="EMBL" id="JADYXP020000019">
    <property type="protein sequence ID" value="KAL0105432.1"/>
    <property type="molecule type" value="Genomic_DNA"/>
</dbReference>
<feature type="region of interest" description="Disordered" evidence="1">
    <location>
        <begin position="1"/>
        <end position="22"/>
    </location>
</feature>
<proteinExistence type="predicted"/>
<reference evidence="2 3" key="1">
    <citation type="submission" date="2023-03" db="EMBL/GenBank/DDBJ databases">
        <title>High recombination rates correlate with genetic variation in Cardiocondyla obscurior ants.</title>
        <authorList>
            <person name="Errbii M."/>
        </authorList>
    </citation>
    <scope>NUCLEOTIDE SEQUENCE [LARGE SCALE GENOMIC DNA]</scope>
    <source>
        <strain evidence="2">Alpha-2009</strain>
        <tissue evidence="2">Whole body</tissue>
    </source>
</reference>
<evidence type="ECO:0000313" key="2">
    <source>
        <dbReference type="EMBL" id="KAL0105432.1"/>
    </source>
</evidence>